<proteinExistence type="predicted"/>
<gene>
    <name evidence="2" type="ORF">HHUB_1931</name>
</gene>
<keyword evidence="1" id="KW-1133">Transmembrane helix</keyword>
<name>A0A0U5CWY1_9EURY</name>
<dbReference type="Proteomes" id="UP000066737">
    <property type="component" value="Chromosome I"/>
</dbReference>
<evidence type="ECO:0000256" key="1">
    <source>
        <dbReference type="SAM" id="Phobius"/>
    </source>
</evidence>
<dbReference type="AlphaFoldDB" id="A0A0U5CWY1"/>
<dbReference type="GeneID" id="26658602"/>
<protein>
    <submittedName>
        <fullName evidence="2">CbtB family protein</fullName>
    </submittedName>
</protein>
<keyword evidence="1" id="KW-0812">Transmembrane</keyword>
<dbReference type="RefSeq" id="WP_059056392.1">
    <property type="nucleotide sequence ID" value="NZ_CEML01000002.1"/>
</dbReference>
<organism evidence="2 3">
    <name type="scientific">Halobacterium hubeiense</name>
    <dbReference type="NCBI Taxonomy" id="1407499"/>
    <lineage>
        <taxon>Archaea</taxon>
        <taxon>Methanobacteriati</taxon>
        <taxon>Methanobacteriota</taxon>
        <taxon>Stenosarchaea group</taxon>
        <taxon>Halobacteria</taxon>
        <taxon>Halobacteriales</taxon>
        <taxon>Halobacteriaceae</taxon>
        <taxon>Halobacterium</taxon>
    </lineage>
</organism>
<evidence type="ECO:0000313" key="3">
    <source>
        <dbReference type="Proteomes" id="UP000066737"/>
    </source>
</evidence>
<dbReference type="STRING" id="1407499.HHUB_1931"/>
<dbReference type="InterPro" id="IPR012667">
    <property type="entry name" value="CbtB_put"/>
</dbReference>
<keyword evidence="1" id="KW-0472">Membrane</keyword>
<dbReference type="EMBL" id="LN831302">
    <property type="protein sequence ID" value="CQH53152.1"/>
    <property type="molecule type" value="Genomic_DNA"/>
</dbReference>
<accession>A0A0U5CWY1</accession>
<sequence>MTATETVHDRVDFATESLTPAQIAAGLAFVALAGFALLFAQDPMVHDAMHNFRHAAGVTCH</sequence>
<keyword evidence="3" id="KW-1185">Reference proteome</keyword>
<evidence type="ECO:0000313" key="2">
    <source>
        <dbReference type="EMBL" id="CQH53152.1"/>
    </source>
</evidence>
<feature type="transmembrane region" description="Helical" evidence="1">
    <location>
        <begin position="20"/>
        <end position="40"/>
    </location>
</feature>
<dbReference type="Pfam" id="PF09489">
    <property type="entry name" value="CbtB"/>
    <property type="match status" value="1"/>
</dbReference>
<reference evidence="3" key="1">
    <citation type="journal article" date="2016" name="Environ. Microbiol.">
        <title>The complete genome of a viable archaeum isolated from 123-million-year-old rock salt.</title>
        <authorList>
            <person name="Jaakkola S.T."/>
            <person name="Pfeiffer F."/>
            <person name="Ravantti J.J."/>
            <person name="Guo Q."/>
            <person name="Liu Y."/>
            <person name="Chen X."/>
            <person name="Ma H."/>
            <person name="Yang C."/>
            <person name="Oksanen H.M."/>
            <person name="Bamford D.H."/>
        </authorList>
    </citation>
    <scope>NUCLEOTIDE SEQUENCE</scope>
    <source>
        <strain evidence="3">JI20-1</strain>
    </source>
</reference>
<dbReference type="KEGG" id="hhb:Hhub_1931"/>